<dbReference type="AlphaFoldDB" id="A0AAE1KJM3"/>
<dbReference type="Proteomes" id="UP001286313">
    <property type="component" value="Unassembled WGS sequence"/>
</dbReference>
<proteinExistence type="predicted"/>
<feature type="compositionally biased region" description="Basic and acidic residues" evidence="1">
    <location>
        <begin position="114"/>
        <end position="130"/>
    </location>
</feature>
<name>A0AAE1KJM3_PETCI</name>
<organism evidence="2 3">
    <name type="scientific">Petrolisthes cinctipes</name>
    <name type="common">Flat porcelain crab</name>
    <dbReference type="NCBI Taxonomy" id="88211"/>
    <lineage>
        <taxon>Eukaryota</taxon>
        <taxon>Metazoa</taxon>
        <taxon>Ecdysozoa</taxon>
        <taxon>Arthropoda</taxon>
        <taxon>Crustacea</taxon>
        <taxon>Multicrustacea</taxon>
        <taxon>Malacostraca</taxon>
        <taxon>Eumalacostraca</taxon>
        <taxon>Eucarida</taxon>
        <taxon>Decapoda</taxon>
        <taxon>Pleocyemata</taxon>
        <taxon>Anomura</taxon>
        <taxon>Galatheoidea</taxon>
        <taxon>Porcellanidae</taxon>
        <taxon>Petrolisthes</taxon>
    </lineage>
</organism>
<feature type="region of interest" description="Disordered" evidence="1">
    <location>
        <begin position="43"/>
        <end position="170"/>
    </location>
</feature>
<feature type="compositionally biased region" description="Basic and acidic residues" evidence="1">
    <location>
        <begin position="1"/>
        <end position="12"/>
    </location>
</feature>
<comment type="caution">
    <text evidence="2">The sequence shown here is derived from an EMBL/GenBank/DDBJ whole genome shotgun (WGS) entry which is preliminary data.</text>
</comment>
<sequence length="170" mass="18250">MPKQDKNVEGKRKGSGKKATAPAGEWGNAVVLASSAAFRVSRQAKIKTNKRTDAEKRAKANAQELLRQGIAVKPPLPSSQPVAATPPSKEVMAEREDVPTLSGFEEDVTMSGDEGTRQEEGRELPSAKDELLEEAVAMSPPRVLQKTFTSGSPGCTSKRKRKVGTPLTPR</sequence>
<reference evidence="2" key="1">
    <citation type="submission" date="2023-10" db="EMBL/GenBank/DDBJ databases">
        <title>Genome assemblies of two species of porcelain crab, Petrolisthes cinctipes and Petrolisthes manimaculis (Anomura: Porcellanidae).</title>
        <authorList>
            <person name="Angst P."/>
        </authorList>
    </citation>
    <scope>NUCLEOTIDE SEQUENCE</scope>
    <source>
        <strain evidence="2">PB745_01</strain>
        <tissue evidence="2">Gill</tissue>
    </source>
</reference>
<evidence type="ECO:0000256" key="1">
    <source>
        <dbReference type="SAM" id="MobiDB-lite"/>
    </source>
</evidence>
<evidence type="ECO:0000313" key="3">
    <source>
        <dbReference type="Proteomes" id="UP001286313"/>
    </source>
</evidence>
<feature type="compositionally biased region" description="Polar residues" evidence="1">
    <location>
        <begin position="146"/>
        <end position="155"/>
    </location>
</feature>
<accession>A0AAE1KJM3</accession>
<gene>
    <name evidence="2" type="ORF">Pcinc_020682</name>
</gene>
<keyword evidence="3" id="KW-1185">Reference proteome</keyword>
<evidence type="ECO:0000313" key="2">
    <source>
        <dbReference type="EMBL" id="KAK3874387.1"/>
    </source>
</evidence>
<protein>
    <submittedName>
        <fullName evidence="2">Uncharacterized protein</fullName>
    </submittedName>
</protein>
<feature type="region of interest" description="Disordered" evidence="1">
    <location>
        <begin position="1"/>
        <end position="27"/>
    </location>
</feature>
<dbReference type="EMBL" id="JAWQEG010002105">
    <property type="protein sequence ID" value="KAK3874387.1"/>
    <property type="molecule type" value="Genomic_DNA"/>
</dbReference>